<keyword evidence="1" id="KW-0285">Flavoprotein</keyword>
<accession>A0A1L7XBK2</accession>
<keyword evidence="3" id="KW-0560">Oxidoreductase</keyword>
<dbReference type="OrthoDB" id="4215871at2759"/>
<dbReference type="AlphaFoldDB" id="A0A1L7XBK2"/>
<dbReference type="InterPro" id="IPR051104">
    <property type="entry name" value="FAD_monoxygenase"/>
</dbReference>
<sequence length="378" mass="41703">MPSPNPFRIAIIGSGPVGTLLIASVTQHPLIEYIQYEAKTLPLRPSFGCGIGPQTFATVKILNPPIYEKILEQSFTSPVWLNIRHELMDLLDGFAPEGFEVRYGLRVTNVIKSQQGRVKMSFEDGTEDNVDAVWACDGMNSLGRKLIQGDEYKPAEYSGMICFRGKVGTEKVAAAVGEELASKTHMFIGGTGYFVLIFPIVGGKYVNIACFMHEKEHKKRGRAWKTGLGDMPAYFPEANPTLLKLLEVNLMVMKNLGAFHNPDLHMTSFGDAANGMLPHMGGSMSTGFIGVTTFLHSELNPRLESLSPEASNEEIAKVITDASIEYEKKHMPLAQKLCDYSIEQGAVFTGGVLDIDEIQRRPKSLWRAATSQKVGLWE</sequence>
<reference evidence="4 5" key="1">
    <citation type="submission" date="2016-03" db="EMBL/GenBank/DDBJ databases">
        <authorList>
            <person name="Ploux O."/>
        </authorList>
    </citation>
    <scope>NUCLEOTIDE SEQUENCE [LARGE SCALE GENOMIC DNA]</scope>
    <source>
        <strain evidence="4 5">UAMH 11012</strain>
    </source>
</reference>
<dbReference type="GO" id="GO:0004497">
    <property type="term" value="F:monooxygenase activity"/>
    <property type="evidence" value="ECO:0007669"/>
    <property type="project" value="UniProtKB-KW"/>
</dbReference>
<dbReference type="Proteomes" id="UP000184330">
    <property type="component" value="Unassembled WGS sequence"/>
</dbReference>
<keyword evidence="2" id="KW-0274">FAD</keyword>
<evidence type="ECO:0000256" key="1">
    <source>
        <dbReference type="ARBA" id="ARBA00022630"/>
    </source>
</evidence>
<name>A0A1L7XBK2_9HELO</name>
<proteinExistence type="predicted"/>
<keyword evidence="5" id="KW-1185">Reference proteome</keyword>
<dbReference type="InterPro" id="IPR036188">
    <property type="entry name" value="FAD/NAD-bd_sf"/>
</dbReference>
<protein>
    <submittedName>
        <fullName evidence="4">Related to salicylate 1-monooxygenase</fullName>
    </submittedName>
</protein>
<dbReference type="PANTHER" id="PTHR46720:SF3">
    <property type="entry name" value="FAD-BINDING DOMAIN-CONTAINING PROTEIN-RELATED"/>
    <property type="match status" value="1"/>
</dbReference>
<evidence type="ECO:0000313" key="4">
    <source>
        <dbReference type="EMBL" id="CZR62347.1"/>
    </source>
</evidence>
<dbReference type="PANTHER" id="PTHR46720">
    <property type="entry name" value="HYDROXYLASE, PUTATIVE (AFU_ORTHOLOGUE AFUA_3G01460)-RELATED"/>
    <property type="match status" value="1"/>
</dbReference>
<dbReference type="Gene3D" id="3.50.50.60">
    <property type="entry name" value="FAD/NAD(P)-binding domain"/>
    <property type="match status" value="1"/>
</dbReference>
<gene>
    <name evidence="4" type="ORF">PAC_12244</name>
</gene>
<dbReference type="EMBL" id="FJOG01000020">
    <property type="protein sequence ID" value="CZR62347.1"/>
    <property type="molecule type" value="Genomic_DNA"/>
</dbReference>
<evidence type="ECO:0000313" key="5">
    <source>
        <dbReference type="Proteomes" id="UP000184330"/>
    </source>
</evidence>
<keyword evidence="4" id="KW-0503">Monooxygenase</keyword>
<organism evidence="4 5">
    <name type="scientific">Phialocephala subalpina</name>
    <dbReference type="NCBI Taxonomy" id="576137"/>
    <lineage>
        <taxon>Eukaryota</taxon>
        <taxon>Fungi</taxon>
        <taxon>Dikarya</taxon>
        <taxon>Ascomycota</taxon>
        <taxon>Pezizomycotina</taxon>
        <taxon>Leotiomycetes</taxon>
        <taxon>Helotiales</taxon>
        <taxon>Mollisiaceae</taxon>
        <taxon>Phialocephala</taxon>
        <taxon>Phialocephala fortinii species complex</taxon>
    </lineage>
</organism>
<dbReference type="GO" id="GO:0044550">
    <property type="term" value="P:secondary metabolite biosynthetic process"/>
    <property type="evidence" value="ECO:0007669"/>
    <property type="project" value="TreeGrafter"/>
</dbReference>
<dbReference type="SUPFAM" id="SSF51905">
    <property type="entry name" value="FAD/NAD(P)-binding domain"/>
    <property type="match status" value="1"/>
</dbReference>
<evidence type="ECO:0000256" key="2">
    <source>
        <dbReference type="ARBA" id="ARBA00022827"/>
    </source>
</evidence>
<evidence type="ECO:0000256" key="3">
    <source>
        <dbReference type="ARBA" id="ARBA00023002"/>
    </source>
</evidence>